<sequence length="485" mass="53951">MHPPPAMEIVPRRKKKKSSDRANKEDPPAADDHISALPDCVLGHIITLLPTADGARTQLLSSRFCPLWRSAPLNLDCHGFGLGGSGGIGGRAACLSLMTRALRAHDGGGGGGPVRRIVLSTSRHPAAHPYLDRFLASPAIDGLQELEFFYYRCSTPPPPRPPFPPPARRLAPTLRVASFGSCSFSEETASSLDFPLLKHLELKEVSISEESLQALLAGCHVLESLELTRTFGFRRFRLASPILRSVGVSVGVGDEILEELVVEDAPCLQRLLFPMLLCRLHVRVIAAPKLEVLGWLPDFRPRLNLGIDVPREPNTNTLSLTMAMRSVKILALRTQYLSLDVVINLMACFPCLTSLYISSVNKGDEENNLWLHDEQLGRMECINRHLKKIILSGYVMSCVSQVNFIKFFVLNARVLRLMGFEIPQVMPTKWIDRQPELLQLKDRASSDAKFDFSSDKWFSCPVNLKWVSDLSRADPFIWSSRQGAQ</sequence>
<proteinExistence type="predicted"/>
<dbReference type="SUPFAM" id="SSF81383">
    <property type="entry name" value="F-box domain"/>
    <property type="match status" value="1"/>
</dbReference>
<evidence type="ECO:0000259" key="2">
    <source>
        <dbReference type="Pfam" id="PF08387"/>
    </source>
</evidence>
<evidence type="ECO:0008006" key="6">
    <source>
        <dbReference type="Google" id="ProtNLM"/>
    </source>
</evidence>
<evidence type="ECO:0000313" key="4">
    <source>
        <dbReference type="EMBL" id="CAL5089813.1"/>
    </source>
</evidence>
<feature type="domain" description="F-box/LRR-repeat protein 15/At3g58940/PEG3-like LRR" evidence="3">
    <location>
        <begin position="131"/>
        <end position="357"/>
    </location>
</feature>
<dbReference type="PANTHER" id="PTHR32141">
    <property type="match status" value="1"/>
</dbReference>
<keyword evidence="5" id="KW-1185">Reference proteome</keyword>
<dbReference type="Proteomes" id="UP001497457">
    <property type="component" value="Chromosome 8b"/>
</dbReference>
<feature type="compositionally biased region" description="Basic and acidic residues" evidence="1">
    <location>
        <begin position="19"/>
        <end position="33"/>
    </location>
</feature>
<dbReference type="AlphaFoldDB" id="A0ABC9G9S4"/>
<dbReference type="InterPro" id="IPR055411">
    <property type="entry name" value="LRR_FXL15/At3g58940/PEG3-like"/>
</dbReference>
<evidence type="ECO:0000256" key="1">
    <source>
        <dbReference type="SAM" id="MobiDB-lite"/>
    </source>
</evidence>
<dbReference type="InterPro" id="IPR006566">
    <property type="entry name" value="FBD"/>
</dbReference>
<dbReference type="SUPFAM" id="SSF52047">
    <property type="entry name" value="RNI-like"/>
    <property type="match status" value="1"/>
</dbReference>
<accession>A0ABC9G9S4</accession>
<dbReference type="Pfam" id="PF24758">
    <property type="entry name" value="LRR_At5g56370"/>
    <property type="match status" value="1"/>
</dbReference>
<feature type="domain" description="FBD" evidence="2">
    <location>
        <begin position="379"/>
        <end position="416"/>
    </location>
</feature>
<dbReference type="Gene3D" id="3.80.10.10">
    <property type="entry name" value="Ribonuclease Inhibitor"/>
    <property type="match status" value="1"/>
</dbReference>
<name>A0ABC9G9S4_9POAL</name>
<gene>
    <name evidence="4" type="ORF">URODEC1_LOCUS113543</name>
</gene>
<evidence type="ECO:0000259" key="3">
    <source>
        <dbReference type="Pfam" id="PF24758"/>
    </source>
</evidence>
<protein>
    <recommendedName>
        <fullName evidence="6">FBD domain-containing protein</fullName>
    </recommendedName>
</protein>
<dbReference type="InterPro" id="IPR032675">
    <property type="entry name" value="LRR_dom_sf"/>
</dbReference>
<dbReference type="PANTHER" id="PTHR32141:SF160">
    <property type="entry name" value="F-BOX DOMAIN-CONTAINING PROTEIN"/>
    <property type="match status" value="1"/>
</dbReference>
<evidence type="ECO:0000313" key="5">
    <source>
        <dbReference type="Proteomes" id="UP001497457"/>
    </source>
</evidence>
<organism evidence="4 5">
    <name type="scientific">Urochloa decumbens</name>
    <dbReference type="NCBI Taxonomy" id="240449"/>
    <lineage>
        <taxon>Eukaryota</taxon>
        <taxon>Viridiplantae</taxon>
        <taxon>Streptophyta</taxon>
        <taxon>Embryophyta</taxon>
        <taxon>Tracheophyta</taxon>
        <taxon>Spermatophyta</taxon>
        <taxon>Magnoliopsida</taxon>
        <taxon>Liliopsida</taxon>
        <taxon>Poales</taxon>
        <taxon>Poaceae</taxon>
        <taxon>PACMAD clade</taxon>
        <taxon>Panicoideae</taxon>
        <taxon>Panicodae</taxon>
        <taxon>Paniceae</taxon>
        <taxon>Melinidinae</taxon>
        <taxon>Urochloa</taxon>
    </lineage>
</organism>
<dbReference type="InterPro" id="IPR036047">
    <property type="entry name" value="F-box-like_dom_sf"/>
</dbReference>
<feature type="region of interest" description="Disordered" evidence="1">
    <location>
        <begin position="1"/>
        <end position="33"/>
    </location>
</feature>
<dbReference type="Pfam" id="PF08387">
    <property type="entry name" value="FBD"/>
    <property type="match status" value="1"/>
</dbReference>
<dbReference type="EMBL" id="OZ075118">
    <property type="protein sequence ID" value="CAL5089813.1"/>
    <property type="molecule type" value="Genomic_DNA"/>
</dbReference>
<reference evidence="4" key="1">
    <citation type="submission" date="2024-10" db="EMBL/GenBank/DDBJ databases">
        <authorList>
            <person name="Ryan C."/>
        </authorList>
    </citation>
    <scope>NUCLEOTIDE SEQUENCE [LARGE SCALE GENOMIC DNA]</scope>
</reference>
<dbReference type="InterPro" id="IPR055302">
    <property type="entry name" value="F-box_dom-containing"/>
</dbReference>